<dbReference type="InterPro" id="IPR001466">
    <property type="entry name" value="Beta-lactam-related"/>
</dbReference>
<dbReference type="PANTHER" id="PTHR43283:SF7">
    <property type="entry name" value="BETA-LACTAMASE-RELATED DOMAIN-CONTAINING PROTEIN"/>
    <property type="match status" value="1"/>
</dbReference>
<dbReference type="STRING" id="1792290.MSP8886_00314"/>
<dbReference type="EMBL" id="FLOB01000001">
    <property type="protein sequence ID" value="SBS25568.1"/>
    <property type="molecule type" value="Genomic_DNA"/>
</dbReference>
<evidence type="ECO:0000259" key="2">
    <source>
        <dbReference type="Pfam" id="PF00144"/>
    </source>
</evidence>
<dbReference type="RefSeq" id="WP_067012014.1">
    <property type="nucleotide sequence ID" value="NZ_FLOB01000001.1"/>
</dbReference>
<organism evidence="3 4">
    <name type="scientific">Marinomonas spartinae</name>
    <dbReference type="NCBI Taxonomy" id="1792290"/>
    <lineage>
        <taxon>Bacteria</taxon>
        <taxon>Pseudomonadati</taxon>
        <taxon>Pseudomonadota</taxon>
        <taxon>Gammaproteobacteria</taxon>
        <taxon>Oceanospirillales</taxon>
        <taxon>Oceanospirillaceae</taxon>
        <taxon>Marinomonas</taxon>
    </lineage>
</organism>
<dbReference type="InterPro" id="IPR050789">
    <property type="entry name" value="Diverse_Enzym_Activities"/>
</dbReference>
<keyword evidence="4" id="KW-1185">Reference proteome</keyword>
<feature type="compositionally biased region" description="Polar residues" evidence="1">
    <location>
        <begin position="15"/>
        <end position="33"/>
    </location>
</feature>
<dbReference type="GO" id="GO:0019875">
    <property type="term" value="F:6-aminohexanoate-dimer hydrolase activity"/>
    <property type="evidence" value="ECO:0007669"/>
    <property type="project" value="UniProtKB-EC"/>
</dbReference>
<dbReference type="PANTHER" id="PTHR43283">
    <property type="entry name" value="BETA-LACTAMASE-RELATED"/>
    <property type="match status" value="1"/>
</dbReference>
<protein>
    <submittedName>
        <fullName evidence="3">6-aminohexanoate-dimer hydrolase</fullName>
        <ecNumber evidence="3">3.5.1.46</ecNumber>
    </submittedName>
</protein>
<dbReference type="OrthoDB" id="9814204at2"/>
<feature type="region of interest" description="Disordered" evidence="1">
    <location>
        <begin position="1"/>
        <end position="33"/>
    </location>
</feature>
<evidence type="ECO:0000256" key="1">
    <source>
        <dbReference type="SAM" id="MobiDB-lite"/>
    </source>
</evidence>
<accession>A0A1A8T0Y1</accession>
<name>A0A1A8T0Y1_9GAMM</name>
<sequence>MLANKTIKNLPIDDTPSSTLPSDPTATNKVNPNEVNPLVANVGPASEVPVAIQNLRWAMLDGDVNTLTFRSMDTLFTTRQVGHSGPVSVLPHEDANMDLTYSFEGKSYTTNDFLDRTYTNAMLVMKDGKIVYENYLNHMQPNTTHMGWSMTKSLVSILVGIAYEEGRIESLDEQITHYLPELATGAYEGVTIRQVLEMTSGVDYEERYDFIHPGVAAKNHILALVKNVARFADTAKTLKRKHTPGTVSEYKTIDTAVLGVLLEKVLNGENLSSYMARKVWEPMGMEQNGFFIMDGQPGVGREFTGAGFNATLRDWARIGQLMLNKGEFNGHRIISEQYVDLATRPVLPEDPKSGGYGYQWWTMPNCKAYSAIGLQGQFIFVDPDTKTVIVKLSYFPQERMIEAEKEALAFFDRVSHWTPAK</sequence>
<dbReference type="Gene3D" id="3.40.710.10">
    <property type="entry name" value="DD-peptidase/beta-lactamase superfamily"/>
    <property type="match status" value="1"/>
</dbReference>
<keyword evidence="3" id="KW-0378">Hydrolase</keyword>
<dbReference type="SUPFAM" id="SSF56601">
    <property type="entry name" value="beta-lactamase/transpeptidase-like"/>
    <property type="match status" value="1"/>
</dbReference>
<feature type="domain" description="Beta-lactamase-related" evidence="2">
    <location>
        <begin position="121"/>
        <end position="393"/>
    </location>
</feature>
<dbReference type="Proteomes" id="UP000092544">
    <property type="component" value="Unassembled WGS sequence"/>
</dbReference>
<proteinExistence type="predicted"/>
<dbReference type="Pfam" id="PF00144">
    <property type="entry name" value="Beta-lactamase"/>
    <property type="match status" value="1"/>
</dbReference>
<evidence type="ECO:0000313" key="3">
    <source>
        <dbReference type="EMBL" id="SBS25568.1"/>
    </source>
</evidence>
<reference evidence="3 4" key="1">
    <citation type="submission" date="2016-06" db="EMBL/GenBank/DDBJ databases">
        <authorList>
            <person name="Kjaerup R.B."/>
            <person name="Dalgaard T.S."/>
            <person name="Juul-Madsen H.R."/>
        </authorList>
    </citation>
    <scope>NUCLEOTIDE SEQUENCE [LARGE SCALE GENOMIC DNA]</scope>
    <source>
        <strain evidence="3 4">CECT 8886</strain>
    </source>
</reference>
<dbReference type="AlphaFoldDB" id="A0A1A8T0Y1"/>
<evidence type="ECO:0000313" key="4">
    <source>
        <dbReference type="Proteomes" id="UP000092544"/>
    </source>
</evidence>
<dbReference type="EC" id="3.5.1.46" evidence="3"/>
<dbReference type="InterPro" id="IPR012338">
    <property type="entry name" value="Beta-lactam/transpept-like"/>
</dbReference>
<gene>
    <name evidence="3" type="primary">nylB</name>
    <name evidence="3" type="ORF">MSP8886_00314</name>
</gene>